<feature type="domain" description="PIN" evidence="7">
    <location>
        <begin position="2"/>
        <end position="118"/>
    </location>
</feature>
<evidence type="ECO:0000256" key="4">
    <source>
        <dbReference type="ARBA" id="ARBA00022801"/>
    </source>
</evidence>
<feature type="binding site" evidence="6">
    <location>
        <position position="5"/>
    </location>
    <ligand>
        <name>Mg(2+)</name>
        <dbReference type="ChEBI" id="CHEBI:18420"/>
    </ligand>
</feature>
<evidence type="ECO:0000256" key="3">
    <source>
        <dbReference type="ARBA" id="ARBA00022723"/>
    </source>
</evidence>
<sequence>MILVDTSVWIDHFRNIDSRETRVLRSHADLGSVLVGDLILTEVLMGARDDVMAARLGRALGAFPLANLFNRGAAVEVAANYRRLRALGLTIRKLPDLIIGSFCIAKDIPLLHADRDFEPMREHLGLRAL</sequence>
<dbReference type="InterPro" id="IPR029060">
    <property type="entry name" value="PIN-like_dom_sf"/>
</dbReference>
<evidence type="ECO:0000259" key="7">
    <source>
        <dbReference type="Pfam" id="PF01850"/>
    </source>
</evidence>
<dbReference type="Proteomes" id="UP000501891">
    <property type="component" value="Chromosome"/>
</dbReference>
<dbReference type="GO" id="GO:0000287">
    <property type="term" value="F:magnesium ion binding"/>
    <property type="evidence" value="ECO:0007669"/>
    <property type="project" value="UniProtKB-UniRule"/>
</dbReference>
<gene>
    <name evidence="6" type="primary">vapC</name>
    <name evidence="8" type="ORF">HHL28_18055</name>
</gene>
<evidence type="ECO:0000256" key="5">
    <source>
        <dbReference type="ARBA" id="ARBA00022842"/>
    </source>
</evidence>
<dbReference type="InterPro" id="IPR022907">
    <property type="entry name" value="VapC_family"/>
</dbReference>
<evidence type="ECO:0000256" key="6">
    <source>
        <dbReference type="HAMAP-Rule" id="MF_00265"/>
    </source>
</evidence>
<dbReference type="SUPFAM" id="SSF88723">
    <property type="entry name" value="PIN domain-like"/>
    <property type="match status" value="1"/>
</dbReference>
<keyword evidence="6" id="KW-0800">Toxin</keyword>
<keyword evidence="1 6" id="KW-1277">Toxin-antitoxin system</keyword>
<proteinExistence type="inferred from homology"/>
<dbReference type="InterPro" id="IPR051749">
    <property type="entry name" value="PINc/VapC_TA_RNase"/>
</dbReference>
<reference evidence="8" key="1">
    <citation type="submission" date="2020-04" db="EMBL/GenBank/DDBJ databases">
        <title>A desert anoxygenic phototrophic bacterium fixes CO2 using RubisCO under aerobic conditions.</title>
        <authorList>
            <person name="Tang K."/>
        </authorList>
    </citation>
    <scope>NUCLEOTIDE SEQUENCE [LARGE SCALE GENOMIC DNA]</scope>
    <source>
        <strain evidence="8">MIMtkB3</strain>
    </source>
</reference>
<keyword evidence="5 6" id="KW-0460">Magnesium</keyword>
<keyword evidence="9" id="KW-1185">Reference proteome</keyword>
<dbReference type="EMBL" id="CP051775">
    <property type="protein sequence ID" value="QJE74706.1"/>
    <property type="molecule type" value="Genomic_DNA"/>
</dbReference>
<dbReference type="CDD" id="cd18760">
    <property type="entry name" value="PIN_MtVapC3-like"/>
    <property type="match status" value="1"/>
</dbReference>
<feature type="binding site" evidence="6">
    <location>
        <position position="96"/>
    </location>
    <ligand>
        <name>Mg(2+)</name>
        <dbReference type="ChEBI" id="CHEBI:18420"/>
    </ligand>
</feature>
<keyword evidence="2 6" id="KW-0540">Nuclease</keyword>
<dbReference type="InterPro" id="IPR002716">
    <property type="entry name" value="PIN_dom"/>
</dbReference>
<evidence type="ECO:0000256" key="2">
    <source>
        <dbReference type="ARBA" id="ARBA00022722"/>
    </source>
</evidence>
<dbReference type="GO" id="GO:0004540">
    <property type="term" value="F:RNA nuclease activity"/>
    <property type="evidence" value="ECO:0007669"/>
    <property type="project" value="InterPro"/>
</dbReference>
<dbReference type="PANTHER" id="PTHR42740">
    <property type="entry name" value="RIBONUCLEASE VAPC3"/>
    <property type="match status" value="1"/>
</dbReference>
<dbReference type="PANTHER" id="PTHR42740:SF1">
    <property type="entry name" value="RIBONUCLEASE VAPC3"/>
    <property type="match status" value="1"/>
</dbReference>
<comment type="function">
    <text evidence="6">Toxic component of a toxin-antitoxin (TA) system. An RNase.</text>
</comment>
<dbReference type="Gene3D" id="3.40.50.1010">
    <property type="entry name" value="5'-nuclease"/>
    <property type="match status" value="1"/>
</dbReference>
<dbReference type="HAMAP" id="MF_00265">
    <property type="entry name" value="VapC_Nob1"/>
    <property type="match status" value="1"/>
</dbReference>
<organism evidence="8 9">
    <name type="scientific">Aerophototrophica crusticola</name>
    <dbReference type="NCBI Taxonomy" id="1709002"/>
    <lineage>
        <taxon>Bacteria</taxon>
        <taxon>Pseudomonadati</taxon>
        <taxon>Pseudomonadota</taxon>
        <taxon>Alphaproteobacteria</taxon>
        <taxon>Rhodospirillales</taxon>
        <taxon>Rhodospirillaceae</taxon>
        <taxon>Aerophototrophica</taxon>
    </lineage>
</organism>
<dbReference type="Pfam" id="PF01850">
    <property type="entry name" value="PIN"/>
    <property type="match status" value="1"/>
</dbReference>
<dbReference type="AlphaFoldDB" id="A0A858RCQ9"/>
<evidence type="ECO:0000313" key="9">
    <source>
        <dbReference type="Proteomes" id="UP000501891"/>
    </source>
</evidence>
<dbReference type="GO" id="GO:0090729">
    <property type="term" value="F:toxin activity"/>
    <property type="evidence" value="ECO:0007669"/>
    <property type="project" value="UniProtKB-KW"/>
</dbReference>
<dbReference type="GO" id="GO:0016787">
    <property type="term" value="F:hydrolase activity"/>
    <property type="evidence" value="ECO:0007669"/>
    <property type="project" value="UniProtKB-KW"/>
</dbReference>
<dbReference type="KEGG" id="acru:HHL28_18055"/>
<dbReference type="EC" id="3.1.-.-" evidence="6"/>
<comment type="cofactor">
    <cofactor evidence="6">
        <name>Mg(2+)</name>
        <dbReference type="ChEBI" id="CHEBI:18420"/>
    </cofactor>
</comment>
<evidence type="ECO:0000313" key="8">
    <source>
        <dbReference type="EMBL" id="QJE74706.1"/>
    </source>
</evidence>
<protein>
    <recommendedName>
        <fullName evidence="6">Ribonuclease VapC</fullName>
        <shortName evidence="6">RNase VapC</shortName>
        <ecNumber evidence="6">3.1.-.-</ecNumber>
    </recommendedName>
    <alternativeName>
        <fullName evidence="6">Toxin VapC</fullName>
    </alternativeName>
</protein>
<accession>A0A858RCQ9</accession>
<evidence type="ECO:0000256" key="1">
    <source>
        <dbReference type="ARBA" id="ARBA00022649"/>
    </source>
</evidence>
<keyword evidence="3 6" id="KW-0479">Metal-binding</keyword>
<keyword evidence="4 6" id="KW-0378">Hydrolase</keyword>
<name>A0A858RCQ9_9PROT</name>
<comment type="similarity">
    <text evidence="6">Belongs to the PINc/VapC protein family.</text>
</comment>